<feature type="region of interest" description="Disordered" evidence="11">
    <location>
        <begin position="153"/>
        <end position="175"/>
    </location>
</feature>
<gene>
    <name evidence="14" type="ORF">DFA_11860</name>
</gene>
<dbReference type="RefSeq" id="XP_004350804.1">
    <property type="nucleotide sequence ID" value="XM_004350753.1"/>
</dbReference>
<dbReference type="EC" id="2.7.11.1" evidence="1"/>
<dbReference type="OrthoDB" id="18472at2759"/>
<dbReference type="PROSITE" id="PS50011">
    <property type="entry name" value="PROTEIN_KINASE_DOM"/>
    <property type="match status" value="1"/>
</dbReference>
<dbReference type="PROSITE" id="PS51285">
    <property type="entry name" value="AGC_KINASE_CTER"/>
    <property type="match status" value="1"/>
</dbReference>
<dbReference type="SUPFAM" id="SSF56112">
    <property type="entry name" value="Protein kinase-like (PK-like)"/>
    <property type="match status" value="1"/>
</dbReference>
<keyword evidence="2" id="KW-0723">Serine/threonine-protein kinase</keyword>
<feature type="compositionally biased region" description="Polar residues" evidence="11">
    <location>
        <begin position="382"/>
        <end position="394"/>
    </location>
</feature>
<feature type="compositionally biased region" description="Polar residues" evidence="11">
    <location>
        <begin position="1085"/>
        <end position="1105"/>
    </location>
</feature>
<dbReference type="Gene3D" id="1.10.510.10">
    <property type="entry name" value="Transferase(Phosphotransferase) domain 1"/>
    <property type="match status" value="2"/>
</dbReference>
<feature type="compositionally biased region" description="Low complexity" evidence="11">
    <location>
        <begin position="1069"/>
        <end position="1084"/>
    </location>
</feature>
<evidence type="ECO:0000313" key="15">
    <source>
        <dbReference type="Proteomes" id="UP000007797"/>
    </source>
</evidence>
<feature type="region of interest" description="Disordered" evidence="11">
    <location>
        <begin position="361"/>
        <end position="499"/>
    </location>
</feature>
<feature type="compositionally biased region" description="Low complexity" evidence="11">
    <location>
        <begin position="309"/>
        <end position="321"/>
    </location>
</feature>
<dbReference type="PANTHER" id="PTHR24356">
    <property type="entry name" value="SERINE/THREONINE-PROTEIN KINASE"/>
    <property type="match status" value="1"/>
</dbReference>
<feature type="binding site" evidence="10">
    <location>
        <position position="604"/>
    </location>
    <ligand>
        <name>ATP</name>
        <dbReference type="ChEBI" id="CHEBI:30616"/>
    </ligand>
</feature>
<feature type="domain" description="Protein kinase" evidence="12">
    <location>
        <begin position="575"/>
        <end position="916"/>
    </location>
</feature>
<evidence type="ECO:0000256" key="2">
    <source>
        <dbReference type="ARBA" id="ARBA00022527"/>
    </source>
</evidence>
<feature type="compositionally biased region" description="Low complexity" evidence="11">
    <location>
        <begin position="395"/>
        <end position="499"/>
    </location>
</feature>
<dbReference type="Gene3D" id="3.30.200.20">
    <property type="entry name" value="Phosphorylase Kinase, domain 1"/>
    <property type="match status" value="2"/>
</dbReference>
<evidence type="ECO:0000256" key="7">
    <source>
        <dbReference type="ARBA" id="ARBA00022840"/>
    </source>
</evidence>
<evidence type="ECO:0000256" key="11">
    <source>
        <dbReference type="SAM" id="MobiDB-lite"/>
    </source>
</evidence>
<feature type="compositionally biased region" description="Low complexity" evidence="11">
    <location>
        <begin position="364"/>
        <end position="380"/>
    </location>
</feature>
<proteinExistence type="predicted"/>
<keyword evidence="6" id="KW-0418">Kinase</keyword>
<dbReference type="PROSITE" id="PS00108">
    <property type="entry name" value="PROTEIN_KINASE_ST"/>
    <property type="match status" value="1"/>
</dbReference>
<evidence type="ECO:0000259" key="13">
    <source>
        <dbReference type="PROSITE" id="PS51285"/>
    </source>
</evidence>
<feature type="domain" description="AGC-kinase C-terminal" evidence="13">
    <location>
        <begin position="917"/>
        <end position="987"/>
    </location>
</feature>
<dbReference type="GO" id="GO:0005524">
    <property type="term" value="F:ATP binding"/>
    <property type="evidence" value="ECO:0007669"/>
    <property type="project" value="UniProtKB-UniRule"/>
</dbReference>
<feature type="region of interest" description="Disordered" evidence="11">
    <location>
        <begin position="301"/>
        <end position="328"/>
    </location>
</feature>
<dbReference type="Pfam" id="PF00069">
    <property type="entry name" value="Pkinase"/>
    <property type="match status" value="2"/>
</dbReference>
<accession>F4QEI5</accession>
<dbReference type="SMART" id="SM00220">
    <property type="entry name" value="S_TKc"/>
    <property type="match status" value="1"/>
</dbReference>
<feature type="region of interest" description="Disordered" evidence="11">
    <location>
        <begin position="1006"/>
        <end position="1031"/>
    </location>
</feature>
<dbReference type="InterPro" id="IPR011009">
    <property type="entry name" value="Kinase-like_dom_sf"/>
</dbReference>
<dbReference type="Proteomes" id="UP000007797">
    <property type="component" value="Unassembled WGS sequence"/>
</dbReference>
<dbReference type="PROSITE" id="PS00107">
    <property type="entry name" value="PROTEIN_KINASE_ATP"/>
    <property type="match status" value="1"/>
</dbReference>
<comment type="catalytic activity">
    <reaction evidence="9">
        <text>L-seryl-[protein] + ATP = O-phospho-L-seryl-[protein] + ADP + H(+)</text>
        <dbReference type="Rhea" id="RHEA:17989"/>
        <dbReference type="Rhea" id="RHEA-COMP:9863"/>
        <dbReference type="Rhea" id="RHEA-COMP:11604"/>
        <dbReference type="ChEBI" id="CHEBI:15378"/>
        <dbReference type="ChEBI" id="CHEBI:29999"/>
        <dbReference type="ChEBI" id="CHEBI:30616"/>
        <dbReference type="ChEBI" id="CHEBI:83421"/>
        <dbReference type="ChEBI" id="CHEBI:456216"/>
        <dbReference type="EC" id="2.7.11.1"/>
    </reaction>
</comment>
<feature type="compositionally biased region" description="Low complexity" evidence="11">
    <location>
        <begin position="8"/>
        <end position="22"/>
    </location>
</feature>
<dbReference type="EMBL" id="GL883029">
    <property type="protein sequence ID" value="EGG14096.1"/>
    <property type="molecule type" value="Genomic_DNA"/>
</dbReference>
<dbReference type="AlphaFoldDB" id="F4QEI5"/>
<dbReference type="GeneID" id="14865651"/>
<keyword evidence="5 10" id="KW-0547">Nucleotide-binding</keyword>
<dbReference type="PANTHER" id="PTHR24356:SF417">
    <property type="entry name" value="CELL CYCLE PROTEIN KINASE DBF2-RELATED"/>
    <property type="match status" value="1"/>
</dbReference>
<feature type="region of interest" description="Disordered" evidence="11">
    <location>
        <begin position="41"/>
        <end position="86"/>
    </location>
</feature>
<dbReference type="InterPro" id="IPR000961">
    <property type="entry name" value="AGC-kinase_C"/>
</dbReference>
<organism evidence="14 15">
    <name type="scientific">Cavenderia fasciculata</name>
    <name type="common">Slime mold</name>
    <name type="synonym">Dictyostelium fasciculatum</name>
    <dbReference type="NCBI Taxonomy" id="261658"/>
    <lineage>
        <taxon>Eukaryota</taxon>
        <taxon>Amoebozoa</taxon>
        <taxon>Evosea</taxon>
        <taxon>Eumycetozoa</taxon>
        <taxon>Dictyostelia</taxon>
        <taxon>Acytosteliales</taxon>
        <taxon>Cavenderiaceae</taxon>
        <taxon>Cavenderia</taxon>
    </lineage>
</organism>
<reference evidence="15" key="1">
    <citation type="journal article" date="2011" name="Genome Res.">
        <title>Phylogeny-wide analysis of social amoeba genomes highlights ancient origins for complex intercellular communication.</title>
        <authorList>
            <person name="Heidel A.J."/>
            <person name="Lawal H.M."/>
            <person name="Felder M."/>
            <person name="Schilde C."/>
            <person name="Helps N.R."/>
            <person name="Tunggal B."/>
            <person name="Rivero F."/>
            <person name="John U."/>
            <person name="Schleicher M."/>
            <person name="Eichinger L."/>
            <person name="Platzer M."/>
            <person name="Noegel A.A."/>
            <person name="Schaap P."/>
            <person name="Gloeckner G."/>
        </authorList>
    </citation>
    <scope>NUCLEOTIDE SEQUENCE [LARGE SCALE GENOMIC DNA]</scope>
    <source>
        <strain evidence="15">SH3</strain>
    </source>
</reference>
<dbReference type="InterPro" id="IPR000719">
    <property type="entry name" value="Prot_kinase_dom"/>
</dbReference>
<evidence type="ECO:0000256" key="8">
    <source>
        <dbReference type="ARBA" id="ARBA00047899"/>
    </source>
</evidence>
<dbReference type="FunFam" id="3.30.200.20:FF:000042">
    <property type="entry name" value="Aurora kinase A"/>
    <property type="match status" value="1"/>
</dbReference>
<dbReference type="OMA" id="STHITIN"/>
<evidence type="ECO:0000256" key="1">
    <source>
        <dbReference type="ARBA" id="ARBA00012513"/>
    </source>
</evidence>
<keyword evidence="7 10" id="KW-0067">ATP-binding</keyword>
<evidence type="ECO:0000256" key="9">
    <source>
        <dbReference type="ARBA" id="ARBA00048679"/>
    </source>
</evidence>
<dbReference type="KEGG" id="dfa:DFA_11860"/>
<dbReference type="GO" id="GO:0035556">
    <property type="term" value="P:intracellular signal transduction"/>
    <property type="evidence" value="ECO:0007669"/>
    <property type="project" value="TreeGrafter"/>
</dbReference>
<dbReference type="InterPro" id="IPR017441">
    <property type="entry name" value="Protein_kinase_ATP_BS"/>
</dbReference>
<keyword evidence="3" id="KW-0597">Phosphoprotein</keyword>
<evidence type="ECO:0000256" key="4">
    <source>
        <dbReference type="ARBA" id="ARBA00022679"/>
    </source>
</evidence>
<dbReference type="GO" id="GO:0005815">
    <property type="term" value="C:microtubule organizing center"/>
    <property type="evidence" value="ECO:0007669"/>
    <property type="project" value="UniProtKB-ARBA"/>
</dbReference>
<feature type="region of interest" description="Disordered" evidence="11">
    <location>
        <begin position="1069"/>
        <end position="1116"/>
    </location>
</feature>
<keyword evidence="15" id="KW-1185">Reference proteome</keyword>
<evidence type="ECO:0000313" key="14">
    <source>
        <dbReference type="EMBL" id="EGG14096.1"/>
    </source>
</evidence>
<evidence type="ECO:0000256" key="10">
    <source>
        <dbReference type="PROSITE-ProRule" id="PRU10141"/>
    </source>
</evidence>
<feature type="region of interest" description="Disordered" evidence="11">
    <location>
        <begin position="1"/>
        <end position="22"/>
    </location>
</feature>
<dbReference type="STRING" id="1054147.F4QEI5"/>
<dbReference type="InterPro" id="IPR008271">
    <property type="entry name" value="Ser/Thr_kinase_AS"/>
</dbReference>
<evidence type="ECO:0000256" key="5">
    <source>
        <dbReference type="ARBA" id="ARBA00022741"/>
    </source>
</evidence>
<feature type="compositionally biased region" description="Low complexity" evidence="11">
    <location>
        <begin position="62"/>
        <end position="86"/>
    </location>
</feature>
<evidence type="ECO:0000256" key="6">
    <source>
        <dbReference type="ARBA" id="ARBA00022777"/>
    </source>
</evidence>
<dbReference type="InterPro" id="IPR050236">
    <property type="entry name" value="Ser_Thr_kinase_AGC"/>
</dbReference>
<evidence type="ECO:0000259" key="12">
    <source>
        <dbReference type="PROSITE" id="PS50011"/>
    </source>
</evidence>
<dbReference type="GO" id="GO:0004674">
    <property type="term" value="F:protein serine/threonine kinase activity"/>
    <property type="evidence" value="ECO:0007669"/>
    <property type="project" value="UniProtKB-KW"/>
</dbReference>
<sequence length="1140" mass="124688">MSLKESSDSISYPSSLSSSSSNTNLLAHSLSFDPINEVEEEHQLHQTPLTSAAPTPVHPSRTTTSTTSSSSTTNGTTTMTYTTTGGTQRWSTASPFYQTHSSSSSSLLNTSLDYSNSSINMSLEDLANPISVDTLHHSKSSTTIEMEYPDVSVDESSDDHDISMYSDQNDEYNSPAFLKSSQSSVLLSSYRDMFGHSSGYSSGNNSPLAQSRIISNSASASTASPRLLGFHITRSTSHQSLLSEQPNNLPPHISPTPPPSHIHQLHPQHQHQQKIVRNDRTKSSPPIQPVLSLDLYPQYHSTPNLGVEHQPLQHQHQPPQQKFSLVPTTPNSLIPLVEDMGNLGLSPSTTSSPKEYLFQSYYDSNNTNGSGSPSSTPGTPIASRSRSNSKSILYSPTRSRSPSLNSSNSPNCKMSPTLSLPHPFSSPPSTSKENHNQNNCDQKNNNTNNQIDNNNNNNNNEENNNNQNNNQNINLTPTNNNNQNNNQNTNNTINNNNNVNSTPIIATNLTNLLNNQITPVQSTTTSTNQQPPLLKSTLSNGNIITTPISNHLSNSGRFLHTPMTPLSTHITINDFTILEKIGEGGFGQVYLAKKNDTNEIVALKRMSKDLIWSKNKVTHIKNERDILAQGRNHRYIVSLVYSFQDDTYLYLAMEYVPGGDLRSLLGALGCLDEESAKFYMAEMVEAVDSCHRLGYCHRDLKPENFLIDRTGHIKLADFGLSKNVVTRYVKAVDYKGTPTGSSMEHTPMKFGSFNLNASGVLSSSVTDFGSFKDLPMQARLAYSVVGSPFYMAPEVLQATKGYGDEVDWWSLGCMFYEFVIGIPPFDGESPEEVMDSVLKWKSNLKRPQVEQQQQQSDNSLAVGDISIDQNNTSVTSAGFSISDDLWDLITRLVCDGKERMGSGEKGVESIKQHPFFEGVQWGSLHQGEPPFVPVLEDDYDTTYFEKDRTQGIAYTSRNSGGTIISKSKNRNILGFTYPRAGDDPLIWTNLVKGLSNSLTYSNSTNASSINSNSNSNSNNSSGSGISLGNSGHHNILSSSGTLLMPQPSHASLKSSLGILSSGGSDINNNTINSNSNNNSLKTSSTCTFTPLNHSPNNHTTNNQSLPEPASPYGSYAHHRSLKMSSSNHFGNEAIIFQSDL</sequence>
<name>F4QEI5_CACFS</name>
<protein>
    <recommendedName>
        <fullName evidence="1">non-specific serine/threonine protein kinase</fullName>
        <ecNumber evidence="1">2.7.11.1</ecNumber>
    </recommendedName>
</protein>
<keyword evidence="4" id="KW-0808">Transferase</keyword>
<comment type="catalytic activity">
    <reaction evidence="8">
        <text>L-threonyl-[protein] + ATP = O-phospho-L-threonyl-[protein] + ADP + H(+)</text>
        <dbReference type="Rhea" id="RHEA:46608"/>
        <dbReference type="Rhea" id="RHEA-COMP:11060"/>
        <dbReference type="Rhea" id="RHEA-COMP:11605"/>
        <dbReference type="ChEBI" id="CHEBI:15378"/>
        <dbReference type="ChEBI" id="CHEBI:30013"/>
        <dbReference type="ChEBI" id="CHEBI:30616"/>
        <dbReference type="ChEBI" id="CHEBI:61977"/>
        <dbReference type="ChEBI" id="CHEBI:456216"/>
        <dbReference type="EC" id="2.7.11.1"/>
    </reaction>
</comment>
<evidence type="ECO:0000256" key="3">
    <source>
        <dbReference type="ARBA" id="ARBA00022553"/>
    </source>
</evidence>